<dbReference type="PANTHER" id="PTHR13117:SF5">
    <property type="entry name" value="PROTEIN RFT1 HOMOLOG"/>
    <property type="match status" value="1"/>
</dbReference>
<comment type="function">
    <text evidence="9 10">Intramembrane glycolipid transporter that operates in the biosynthetic pathway of dolichol-linked oligosaccharides, the glycan precursors employed in protein asparagine (N)-glycosylation. The sequential addition of sugars to dolichol pyrophosphate produces dolichol-linked oligosaccharides containing fourteen sugars, including two GlcNAcs, nine mannoses and three glucoses. Once assembled, the oligosaccharide is transferred from the lipid to nascent proteins by oligosaccharyltransferases. The assembly of dolichol-linked oligosaccharides begins on the cytosolic side of the endoplasmic reticulum membrane and finishes in its lumen. RFT1 could mediate the translocation of the cytosolically oriented intermediate DolPP-GlcNAc2Man5, produced by ALG11, into the ER lumen where dolichol-linked oligosaccharides assembly continues. However, the intramembrane lipid transporter activity could not be confirmed in vitro.</text>
</comment>
<dbReference type="GO" id="GO:0034203">
    <property type="term" value="P:glycolipid translocation"/>
    <property type="evidence" value="ECO:0007669"/>
    <property type="project" value="TreeGrafter"/>
</dbReference>
<evidence type="ECO:0000256" key="9">
    <source>
        <dbReference type="ARBA" id="ARBA00045912"/>
    </source>
</evidence>
<evidence type="ECO:0000256" key="10">
    <source>
        <dbReference type="RuleBase" id="RU365067"/>
    </source>
</evidence>
<evidence type="ECO:0000256" key="8">
    <source>
        <dbReference type="ARBA" id="ARBA00044793"/>
    </source>
</evidence>
<dbReference type="GO" id="GO:0006488">
    <property type="term" value="P:dolichol-linked oligosaccharide biosynthetic process"/>
    <property type="evidence" value="ECO:0007669"/>
    <property type="project" value="InterPro"/>
</dbReference>
<feature type="transmembrane region" description="Helical" evidence="10">
    <location>
        <begin position="490"/>
        <end position="513"/>
    </location>
</feature>
<feature type="transmembrane region" description="Helical" evidence="10">
    <location>
        <begin position="414"/>
        <end position="437"/>
    </location>
</feature>
<comment type="caution">
    <text evidence="10">Lacks conserved residue(s) required for the propagation of feature annotation.</text>
</comment>
<keyword evidence="5 10" id="KW-0256">Endoplasmic reticulum</keyword>
<feature type="transmembrane region" description="Helical" evidence="10">
    <location>
        <begin position="584"/>
        <end position="603"/>
    </location>
</feature>
<evidence type="ECO:0000256" key="1">
    <source>
        <dbReference type="ARBA" id="ARBA00004477"/>
    </source>
</evidence>
<evidence type="ECO:0000256" key="5">
    <source>
        <dbReference type="ARBA" id="ARBA00022824"/>
    </source>
</evidence>
<feature type="transmembrane region" description="Helical" evidence="10">
    <location>
        <begin position="449"/>
        <end position="469"/>
    </location>
</feature>
<feature type="transmembrane region" description="Helical" evidence="10">
    <location>
        <begin position="154"/>
        <end position="177"/>
    </location>
</feature>
<dbReference type="InterPro" id="IPR007594">
    <property type="entry name" value="RFT1"/>
</dbReference>
<keyword evidence="6 10" id="KW-1133">Transmembrane helix</keyword>
<dbReference type="AlphaFoldDB" id="A0A9W8B6M1"/>
<keyword evidence="7 10" id="KW-0472">Membrane</keyword>
<organism evidence="11 12">
    <name type="scientific">Dimargaris verticillata</name>
    <dbReference type="NCBI Taxonomy" id="2761393"/>
    <lineage>
        <taxon>Eukaryota</taxon>
        <taxon>Fungi</taxon>
        <taxon>Fungi incertae sedis</taxon>
        <taxon>Zoopagomycota</taxon>
        <taxon>Kickxellomycotina</taxon>
        <taxon>Dimargaritomycetes</taxon>
        <taxon>Dimargaritales</taxon>
        <taxon>Dimargaritaceae</taxon>
        <taxon>Dimargaris</taxon>
    </lineage>
</organism>
<dbReference type="OrthoDB" id="9979195at2759"/>
<comment type="subcellular location">
    <subcellularLocation>
        <location evidence="1 10">Endoplasmic reticulum membrane</location>
        <topology evidence="1 10">Multi-pass membrane protein</topology>
    </subcellularLocation>
</comment>
<evidence type="ECO:0000256" key="7">
    <source>
        <dbReference type="ARBA" id="ARBA00023136"/>
    </source>
</evidence>
<comment type="caution">
    <text evidence="11">The sequence shown here is derived from an EMBL/GenBank/DDBJ whole genome shotgun (WGS) entry which is preliminary data.</text>
</comment>
<evidence type="ECO:0000256" key="3">
    <source>
        <dbReference type="ARBA" id="ARBA00010288"/>
    </source>
</evidence>
<dbReference type="PANTHER" id="PTHR13117">
    <property type="entry name" value="ENDOPLASMIC RETICULUM MULTISPAN TRANSMEMBRANE PROTEIN-RELATED"/>
    <property type="match status" value="1"/>
</dbReference>
<dbReference type="GO" id="GO:0005789">
    <property type="term" value="C:endoplasmic reticulum membrane"/>
    <property type="evidence" value="ECO:0007669"/>
    <property type="project" value="UniProtKB-SubCell"/>
</dbReference>
<evidence type="ECO:0000256" key="4">
    <source>
        <dbReference type="ARBA" id="ARBA00022692"/>
    </source>
</evidence>
<comment type="similarity">
    <text evidence="3 10">Belongs to the RFT1 family.</text>
</comment>
<dbReference type="Proteomes" id="UP001151582">
    <property type="component" value="Unassembled WGS sequence"/>
</dbReference>
<evidence type="ECO:0000313" key="11">
    <source>
        <dbReference type="EMBL" id="KAJ1985084.1"/>
    </source>
</evidence>
<feature type="transmembrane region" description="Helical" evidence="10">
    <location>
        <begin position="229"/>
        <end position="247"/>
    </location>
</feature>
<feature type="transmembrane region" description="Helical" evidence="10">
    <location>
        <begin position="189"/>
        <end position="209"/>
    </location>
</feature>
<reference evidence="11" key="1">
    <citation type="submission" date="2022-07" db="EMBL/GenBank/DDBJ databases">
        <title>Phylogenomic reconstructions and comparative analyses of Kickxellomycotina fungi.</title>
        <authorList>
            <person name="Reynolds N.K."/>
            <person name="Stajich J.E."/>
            <person name="Barry K."/>
            <person name="Grigoriev I.V."/>
            <person name="Crous P."/>
            <person name="Smith M.E."/>
        </authorList>
    </citation>
    <scope>NUCLEOTIDE SEQUENCE</scope>
    <source>
        <strain evidence="11">RSA 567</strain>
    </source>
</reference>
<feature type="transmembrane region" description="Helical" evidence="10">
    <location>
        <begin position="119"/>
        <end position="142"/>
    </location>
</feature>
<keyword evidence="12" id="KW-1185">Reference proteome</keyword>
<evidence type="ECO:0000256" key="6">
    <source>
        <dbReference type="ARBA" id="ARBA00022989"/>
    </source>
</evidence>
<protein>
    <recommendedName>
        <fullName evidence="8 10">Man(5)GlcNAc(2)-PP-dolichol translocation protein RFT1</fullName>
    </recommendedName>
</protein>
<evidence type="ECO:0000256" key="2">
    <source>
        <dbReference type="ARBA" id="ARBA00004922"/>
    </source>
</evidence>
<evidence type="ECO:0000313" key="12">
    <source>
        <dbReference type="Proteomes" id="UP001151582"/>
    </source>
</evidence>
<sequence>MATRRHQHPATVAMALPTAEPKPSPLLAKSVAGASYLILLQFISRGFTFALNQVLLRYTDPKTFGIVSIQLELVLSTILFLSREGVRCAVLRAPVEDLPHTTAPPTSTTIRNDCQRQAIVNLTYVPLAVGWVLTVMVCGYYWCTASDETWQVPFFAASVGLYGAAAWFELALEPLLAWTQLRLMYRFRVTLEGLAVGVRCLITCLITLYGSYNSDGNQYGVLAFSLAQLAYALTLIVGLFGAFGALAPHENIAGHWMLRWTQATMGLSVNDLTRMPRLAALVPRRLSLIVKDSAHQGWLRAWIPAELSGLALMFTKQSLVKHFLTEGDKLVVAWLCSDTTQGVYALVGNYGSLVARILFLPLEETSRALFSRLNSAATVSVSASRSDEPPAPSSANDALGAAWRFLLTLLRLQTLLGLLFVAIGSNYTGLLIDLLVGTKWSHTAAPTTLAVYCLYVPLMAYNGLTEAFVQSTASNVQLSQLSKAMVASSALFLIAAMVFIQILQLGAVGLVLANMVNMVSRITYCFWCIRCVYAHHQASLQLLGPLTLKALFPSRVTVSTFAVAWVITYYSNQSFGWATLQAKLLHGVVGGVVGLAIIGVVYWQEQQTLVALRSLWQKDKQQ</sequence>
<dbReference type="EMBL" id="JANBQB010000005">
    <property type="protein sequence ID" value="KAJ1985084.1"/>
    <property type="molecule type" value="Genomic_DNA"/>
</dbReference>
<comment type="pathway">
    <text evidence="2">Protein modification; protein glycosylation.</text>
</comment>
<dbReference type="Pfam" id="PF04506">
    <property type="entry name" value="Rft-1"/>
    <property type="match status" value="1"/>
</dbReference>
<name>A0A9W8B6M1_9FUNG</name>
<keyword evidence="4 10" id="KW-0812">Transmembrane</keyword>
<keyword evidence="10" id="KW-0813">Transport</keyword>
<proteinExistence type="inferred from homology"/>
<gene>
    <name evidence="11" type="primary">RFT1</name>
    <name evidence="11" type="ORF">H4R34_000261</name>
</gene>
<accession>A0A9W8B6M1</accession>